<dbReference type="InterPro" id="IPR051397">
    <property type="entry name" value="Zn-ADH-like_protein"/>
</dbReference>
<name>A0ABQ3N3I6_9BACI</name>
<keyword evidence="3" id="KW-1185">Reference proteome</keyword>
<gene>
    <name evidence="2" type="primary">qor</name>
    <name evidence="2" type="ORF">AM1BK_16310</name>
</gene>
<accession>A0ABQ3N3I6</accession>
<dbReference type="InterPro" id="IPR020843">
    <property type="entry name" value="ER"/>
</dbReference>
<proteinExistence type="predicted"/>
<organism evidence="2 3">
    <name type="scientific">Neobacillus kokaensis</name>
    <dbReference type="NCBI Taxonomy" id="2759023"/>
    <lineage>
        <taxon>Bacteria</taxon>
        <taxon>Bacillati</taxon>
        <taxon>Bacillota</taxon>
        <taxon>Bacilli</taxon>
        <taxon>Bacillales</taxon>
        <taxon>Bacillaceae</taxon>
        <taxon>Neobacillus</taxon>
    </lineage>
</organism>
<feature type="domain" description="Enoyl reductase (ER)" evidence="1">
    <location>
        <begin position="10"/>
        <end position="321"/>
    </location>
</feature>
<dbReference type="SUPFAM" id="SSF50129">
    <property type="entry name" value="GroES-like"/>
    <property type="match status" value="1"/>
</dbReference>
<dbReference type="SUPFAM" id="SSF51735">
    <property type="entry name" value="NAD(P)-binding Rossmann-fold domains"/>
    <property type="match status" value="1"/>
</dbReference>
<dbReference type="Proteomes" id="UP000637074">
    <property type="component" value="Unassembled WGS sequence"/>
</dbReference>
<dbReference type="InterPro" id="IPR013154">
    <property type="entry name" value="ADH-like_N"/>
</dbReference>
<dbReference type="EMBL" id="BNDS01000005">
    <property type="protein sequence ID" value="GHH98088.1"/>
    <property type="molecule type" value="Genomic_DNA"/>
</dbReference>
<dbReference type="Pfam" id="PF00107">
    <property type="entry name" value="ADH_zinc_N"/>
    <property type="match status" value="1"/>
</dbReference>
<dbReference type="Gene3D" id="3.90.180.10">
    <property type="entry name" value="Medium-chain alcohol dehydrogenases, catalytic domain"/>
    <property type="match status" value="1"/>
</dbReference>
<dbReference type="PANTHER" id="PTHR43677:SF4">
    <property type="entry name" value="QUINONE OXIDOREDUCTASE-LIKE PROTEIN 2"/>
    <property type="match status" value="1"/>
</dbReference>
<evidence type="ECO:0000313" key="3">
    <source>
        <dbReference type="Proteomes" id="UP000637074"/>
    </source>
</evidence>
<evidence type="ECO:0000313" key="2">
    <source>
        <dbReference type="EMBL" id="GHH98088.1"/>
    </source>
</evidence>
<dbReference type="InterPro" id="IPR013149">
    <property type="entry name" value="ADH-like_C"/>
</dbReference>
<dbReference type="SMART" id="SM00829">
    <property type="entry name" value="PKS_ER"/>
    <property type="match status" value="1"/>
</dbReference>
<dbReference type="CDD" id="cd08241">
    <property type="entry name" value="QOR1"/>
    <property type="match status" value="1"/>
</dbReference>
<dbReference type="RefSeq" id="WP_191271580.1">
    <property type="nucleotide sequence ID" value="NZ_BNDS01000005.1"/>
</dbReference>
<dbReference type="InterPro" id="IPR036291">
    <property type="entry name" value="NAD(P)-bd_dom_sf"/>
</dbReference>
<dbReference type="Gene3D" id="3.40.50.720">
    <property type="entry name" value="NAD(P)-binding Rossmann-like Domain"/>
    <property type="match status" value="1"/>
</dbReference>
<evidence type="ECO:0000259" key="1">
    <source>
        <dbReference type="SMART" id="SM00829"/>
    </source>
</evidence>
<dbReference type="PANTHER" id="PTHR43677">
    <property type="entry name" value="SHORT-CHAIN DEHYDROGENASE/REDUCTASE"/>
    <property type="match status" value="1"/>
</dbReference>
<sequence>MKALVLKEYGENRTITIENIDIPVPKQGEALVRIHAAPLYPFALKMATEGSPFMKELPLVLGNEGAGIVESGTTFPKGSRVMIFGDNLGRAKDGTYQEYIVVPESYLFRLPDYFSFEEGASFPSSYLTAYLALTRRGRIKAGEWIAVPGAAGSVGYGAIQVSKALGAKPIAIVSSTEKAEKIKDVAENRVVDLSKENVKEGIYRITEDHGADLILDTIGGKMTNQLLLSAAPYGRVVSISFSAGNEANINLINLVIKQATLTGFNLWEYSNEAVSETLEQLFKLAKQVDIRPTIDSTFSLEEFEAAFERLTSRKAVGKVVFKI</sequence>
<reference evidence="2 3" key="1">
    <citation type="journal article" date="2022" name="Int. J. Syst. Evol. Microbiol.">
        <title>Neobacillus kokaensis sp. nov., isolated from soil.</title>
        <authorList>
            <person name="Yuki K."/>
            <person name="Matsubara H."/>
            <person name="Yamaguchi S."/>
        </authorList>
    </citation>
    <scope>NUCLEOTIDE SEQUENCE [LARGE SCALE GENOMIC DNA]</scope>
    <source>
        <strain evidence="2 3">LOB 377</strain>
    </source>
</reference>
<dbReference type="InterPro" id="IPR011032">
    <property type="entry name" value="GroES-like_sf"/>
</dbReference>
<comment type="caution">
    <text evidence="2">The sequence shown here is derived from an EMBL/GenBank/DDBJ whole genome shotgun (WGS) entry which is preliminary data.</text>
</comment>
<protein>
    <submittedName>
        <fullName evidence="2">NADPH:quinone reductase</fullName>
    </submittedName>
</protein>
<dbReference type="Pfam" id="PF08240">
    <property type="entry name" value="ADH_N"/>
    <property type="match status" value="1"/>
</dbReference>